<proteinExistence type="predicted"/>
<comment type="caution">
    <text evidence="1">The sequence shown here is derived from an EMBL/GenBank/DDBJ whole genome shotgun (WGS) entry which is preliminary data.</text>
</comment>
<evidence type="ECO:0000313" key="1">
    <source>
        <dbReference type="EMBL" id="KAF2899283.1"/>
    </source>
</evidence>
<protein>
    <submittedName>
        <fullName evidence="1">Uncharacterized protein</fullName>
    </submittedName>
</protein>
<dbReference type="EMBL" id="VTPC01002907">
    <property type="protein sequence ID" value="KAF2899283.1"/>
    <property type="molecule type" value="Genomic_DNA"/>
</dbReference>
<reference evidence="1" key="1">
    <citation type="submission" date="2019-08" db="EMBL/GenBank/DDBJ databases">
        <title>The genome of the North American firefly Photinus pyralis.</title>
        <authorList>
            <consortium name="Photinus pyralis genome working group"/>
            <person name="Fallon T.R."/>
            <person name="Sander Lower S.E."/>
            <person name="Weng J.-K."/>
        </authorList>
    </citation>
    <scope>NUCLEOTIDE SEQUENCE</scope>
    <source>
        <strain evidence="1">TRF0915ILg1</strain>
        <tissue evidence="1">Whole body</tissue>
    </source>
</reference>
<gene>
    <name evidence="1" type="ORF">ILUMI_06890</name>
</gene>
<organism evidence="1 2">
    <name type="scientific">Ignelater luminosus</name>
    <name type="common">Cucubano</name>
    <name type="synonym">Pyrophorus luminosus</name>
    <dbReference type="NCBI Taxonomy" id="2038154"/>
    <lineage>
        <taxon>Eukaryota</taxon>
        <taxon>Metazoa</taxon>
        <taxon>Ecdysozoa</taxon>
        <taxon>Arthropoda</taxon>
        <taxon>Hexapoda</taxon>
        <taxon>Insecta</taxon>
        <taxon>Pterygota</taxon>
        <taxon>Neoptera</taxon>
        <taxon>Endopterygota</taxon>
        <taxon>Coleoptera</taxon>
        <taxon>Polyphaga</taxon>
        <taxon>Elateriformia</taxon>
        <taxon>Elateroidea</taxon>
        <taxon>Elateridae</taxon>
        <taxon>Agrypninae</taxon>
        <taxon>Pyrophorini</taxon>
        <taxon>Ignelater</taxon>
    </lineage>
</organism>
<dbReference type="AlphaFoldDB" id="A0A8K0D9S7"/>
<accession>A0A8K0D9S7</accession>
<sequence>ENQLEELDKRSQQNKNQYENYLKLNSVVKEFSTQMVTDDISKKSVKPPKGLKDDVDSLLNAELSDEEVGQSKNGQKDLCLTKEMNSPKIDCSQNEEIKHLEDWLDDILND</sequence>
<dbReference type="OrthoDB" id="6338233at2759"/>
<evidence type="ECO:0000313" key="2">
    <source>
        <dbReference type="Proteomes" id="UP000801492"/>
    </source>
</evidence>
<feature type="non-terminal residue" evidence="1">
    <location>
        <position position="1"/>
    </location>
</feature>
<keyword evidence="2" id="KW-1185">Reference proteome</keyword>
<name>A0A8K0D9S7_IGNLU</name>
<dbReference type="Proteomes" id="UP000801492">
    <property type="component" value="Unassembled WGS sequence"/>
</dbReference>